<accession>A0A2T7UFL3</accession>
<feature type="domain" description="Multidrug resistance protein MdtA-like barrel-sandwich hybrid" evidence="2">
    <location>
        <begin position="78"/>
        <end position="207"/>
    </location>
</feature>
<dbReference type="GO" id="GO:0015562">
    <property type="term" value="F:efflux transmembrane transporter activity"/>
    <property type="evidence" value="ECO:0007669"/>
    <property type="project" value="InterPro"/>
</dbReference>
<dbReference type="EMBL" id="LFYT02000005">
    <property type="protein sequence ID" value="PVE43487.1"/>
    <property type="molecule type" value="Genomic_DNA"/>
</dbReference>
<reference evidence="3" key="1">
    <citation type="submission" date="2017-04" db="EMBL/GenBank/DDBJ databases">
        <title>Unexpected and diverse lifestyles within the genus Limnohabitans.</title>
        <authorList>
            <person name="Kasalicky V."/>
            <person name="Mehrshad M."/>
            <person name="Andrei S.-A."/>
            <person name="Salcher M."/>
            <person name="Kratochvilova H."/>
            <person name="Simek K."/>
            <person name="Ghai R."/>
        </authorList>
    </citation>
    <scope>NUCLEOTIDE SEQUENCE [LARGE SCALE GENOMIC DNA]</scope>
    <source>
        <strain evidence="3">II-D5</strain>
    </source>
</reference>
<dbReference type="PANTHER" id="PTHR30469:SF15">
    <property type="entry name" value="HLYD FAMILY OF SECRETION PROTEINS"/>
    <property type="match status" value="1"/>
</dbReference>
<sequence>MKKSTLWILTGVATAIVLVGGARLLSQRKAANTPTAAVTTAAAPSTLELAATDVFTAQTQNLSLGIAVSGPLKATQSAVVKARVAGELQELSVREGDRVLAGQVIARIDPSEYQARVRQAQQQADAAKAQVDIAQRQFDNNQALVNQGFISQTALLTSQASLNGAKATHAAALAALDLANKSLADATLRSPLTGVVAQRLAQPGERVAIEARLVEVINLSQLELEAALTAEDASRVRVGMTAQLQVEGVAEPVVAKVLRINPSAQMGSRSIVVYLGINGREGLRQGLFAQGSLGTQSLQVLAVPVSSVRTDKPQPYVQVVQDGQVSHITVQPGVRSEGDRQSLVAVTGVSEGAQVLSGSLGAVREGVQVKFTAPAKSALTPAPAPALPASAAK</sequence>
<proteinExistence type="inferred from homology"/>
<evidence type="ECO:0000259" key="2">
    <source>
        <dbReference type="Pfam" id="PF25917"/>
    </source>
</evidence>
<dbReference type="Gene3D" id="1.10.287.470">
    <property type="entry name" value="Helix hairpin bin"/>
    <property type="match status" value="1"/>
</dbReference>
<organism evidence="3 4">
    <name type="scientific">Limnohabitans planktonicus II-D5</name>
    <dbReference type="NCBI Taxonomy" id="1293045"/>
    <lineage>
        <taxon>Bacteria</taxon>
        <taxon>Pseudomonadati</taxon>
        <taxon>Pseudomonadota</taxon>
        <taxon>Betaproteobacteria</taxon>
        <taxon>Burkholderiales</taxon>
        <taxon>Comamonadaceae</taxon>
        <taxon>Limnohabitans</taxon>
    </lineage>
</organism>
<dbReference type="OrthoDB" id="5502471at2"/>
<dbReference type="PANTHER" id="PTHR30469">
    <property type="entry name" value="MULTIDRUG RESISTANCE PROTEIN MDTA"/>
    <property type="match status" value="1"/>
</dbReference>
<dbReference type="Proteomes" id="UP000037507">
    <property type="component" value="Unassembled WGS sequence"/>
</dbReference>
<name>A0A2T7UFL3_9BURK</name>
<comment type="similarity">
    <text evidence="1">Belongs to the membrane fusion protein (MFP) (TC 8.A.1) family.</text>
</comment>
<dbReference type="Gene3D" id="2.40.50.100">
    <property type="match status" value="1"/>
</dbReference>
<evidence type="ECO:0000313" key="4">
    <source>
        <dbReference type="Proteomes" id="UP000037507"/>
    </source>
</evidence>
<protein>
    <submittedName>
        <fullName evidence="3">Efflux transporter periplasmic adaptor subunit</fullName>
    </submittedName>
</protein>
<evidence type="ECO:0000256" key="1">
    <source>
        <dbReference type="ARBA" id="ARBA00009477"/>
    </source>
</evidence>
<dbReference type="InterPro" id="IPR058625">
    <property type="entry name" value="MdtA-like_BSH"/>
</dbReference>
<dbReference type="STRING" id="1293045.H663_03545"/>
<dbReference type="InterPro" id="IPR006143">
    <property type="entry name" value="RND_pump_MFP"/>
</dbReference>
<dbReference type="Pfam" id="PF25917">
    <property type="entry name" value="BSH_RND"/>
    <property type="match status" value="1"/>
</dbReference>
<keyword evidence="4" id="KW-1185">Reference proteome</keyword>
<dbReference type="AlphaFoldDB" id="A0A2T7UFL3"/>
<dbReference type="GO" id="GO:1990281">
    <property type="term" value="C:efflux pump complex"/>
    <property type="evidence" value="ECO:0007669"/>
    <property type="project" value="TreeGrafter"/>
</dbReference>
<dbReference type="SUPFAM" id="SSF111369">
    <property type="entry name" value="HlyD-like secretion proteins"/>
    <property type="match status" value="1"/>
</dbReference>
<dbReference type="RefSeq" id="WP_053169918.1">
    <property type="nucleotide sequence ID" value="NZ_LFYT02000005.1"/>
</dbReference>
<dbReference type="NCBIfam" id="TIGR01730">
    <property type="entry name" value="RND_mfp"/>
    <property type="match status" value="1"/>
</dbReference>
<gene>
    <name evidence="3" type="ORF">H663_005605</name>
</gene>
<dbReference type="Gene3D" id="2.40.420.20">
    <property type="match status" value="1"/>
</dbReference>
<dbReference type="Gene3D" id="2.40.30.170">
    <property type="match status" value="1"/>
</dbReference>
<evidence type="ECO:0000313" key="3">
    <source>
        <dbReference type="EMBL" id="PVE43487.1"/>
    </source>
</evidence>
<comment type="caution">
    <text evidence="3">The sequence shown here is derived from an EMBL/GenBank/DDBJ whole genome shotgun (WGS) entry which is preliminary data.</text>
</comment>